<keyword evidence="2" id="KW-1185">Reference proteome</keyword>
<organism evidence="1 2">
    <name type="scientific">Psilocybe cyanescens</name>
    <dbReference type="NCBI Taxonomy" id="93625"/>
    <lineage>
        <taxon>Eukaryota</taxon>
        <taxon>Fungi</taxon>
        <taxon>Dikarya</taxon>
        <taxon>Basidiomycota</taxon>
        <taxon>Agaricomycotina</taxon>
        <taxon>Agaricomycetes</taxon>
        <taxon>Agaricomycetidae</taxon>
        <taxon>Agaricales</taxon>
        <taxon>Agaricineae</taxon>
        <taxon>Strophariaceae</taxon>
        <taxon>Psilocybe</taxon>
    </lineage>
</organism>
<dbReference type="OrthoDB" id="10433701at2759"/>
<protein>
    <recommendedName>
        <fullName evidence="3">F-box domain-containing protein</fullName>
    </recommendedName>
</protein>
<comment type="caution">
    <text evidence="1">The sequence shown here is derived from an EMBL/GenBank/DDBJ whole genome shotgun (WGS) entry which is preliminary data.</text>
</comment>
<dbReference type="AlphaFoldDB" id="A0A409X717"/>
<name>A0A409X717_PSICY</name>
<proteinExistence type="predicted"/>
<dbReference type="Proteomes" id="UP000283269">
    <property type="component" value="Unassembled WGS sequence"/>
</dbReference>
<sequence length="453" mass="52324">MTLTAYHSLPPELLDKLFDELKFKARGNKLHRKDFVRAIRSCLFVSRPFRHRALHILFQHVHITNGSAGSGNQRVCLLRHIISPPSNLQLECIGQYIERVSISFTAHNITIFSSPSEHLSQLKRFLGDKNLVFIFRRLYGDGYGIKELEVSLLMTRAGRGSCGIKWDELDQHFRLALWDLIHSPRLNYLWISDIHHLPLTLLDKSHVKYLRHHQSILGQHMSLFSHSAHELPYPILEVFFNSCSDSHQCDRPSNTPFQNLKKYVALSNGPEQLKVTWDVINSGAQSLEAISIETYGKIVMPPVAFTLDRISNLTYLSYSQRHIPFFTPENYDQDLGKLFQLLRITNPMKRLEHIDLELQCHIAGIPDHALHAETIGQWRQFDELFSGPKYPILKYIYIKIFVEIILVSSSDDFDADVFIELITLQLRRCFIRLSTRDQVVFKVDVGASVEVVE</sequence>
<reference evidence="1 2" key="1">
    <citation type="journal article" date="2018" name="Evol. Lett.">
        <title>Horizontal gene cluster transfer increased hallucinogenic mushroom diversity.</title>
        <authorList>
            <person name="Reynolds H.T."/>
            <person name="Vijayakumar V."/>
            <person name="Gluck-Thaler E."/>
            <person name="Korotkin H.B."/>
            <person name="Matheny P.B."/>
            <person name="Slot J.C."/>
        </authorList>
    </citation>
    <scope>NUCLEOTIDE SEQUENCE [LARGE SCALE GENOMIC DNA]</scope>
    <source>
        <strain evidence="1 2">2631</strain>
    </source>
</reference>
<evidence type="ECO:0000313" key="1">
    <source>
        <dbReference type="EMBL" id="PPQ86552.1"/>
    </source>
</evidence>
<evidence type="ECO:0008006" key="3">
    <source>
        <dbReference type="Google" id="ProtNLM"/>
    </source>
</evidence>
<gene>
    <name evidence="1" type="ORF">CVT25_007210</name>
</gene>
<dbReference type="EMBL" id="NHYD01002463">
    <property type="protein sequence ID" value="PPQ86552.1"/>
    <property type="molecule type" value="Genomic_DNA"/>
</dbReference>
<evidence type="ECO:0000313" key="2">
    <source>
        <dbReference type="Proteomes" id="UP000283269"/>
    </source>
</evidence>
<accession>A0A409X717</accession>
<dbReference type="InParanoid" id="A0A409X717"/>